<comment type="catalytic activity">
    <reaction evidence="5">
        <text>L-serine = pyruvate + NH4(+)</text>
        <dbReference type="Rhea" id="RHEA:19169"/>
        <dbReference type="ChEBI" id="CHEBI:15361"/>
        <dbReference type="ChEBI" id="CHEBI:28938"/>
        <dbReference type="ChEBI" id="CHEBI:33384"/>
        <dbReference type="EC" id="4.3.1.17"/>
    </reaction>
</comment>
<evidence type="ECO:0000256" key="4">
    <source>
        <dbReference type="ARBA" id="ARBA00023239"/>
    </source>
</evidence>
<dbReference type="GO" id="GO:0009097">
    <property type="term" value="P:isoleucine biosynthetic process"/>
    <property type="evidence" value="ECO:0007669"/>
    <property type="project" value="TreeGrafter"/>
</dbReference>
<evidence type="ECO:0000256" key="2">
    <source>
        <dbReference type="ARBA" id="ARBA00010869"/>
    </source>
</evidence>
<dbReference type="Proteomes" id="UP000094487">
    <property type="component" value="Unassembled WGS sequence"/>
</dbReference>
<evidence type="ECO:0000313" key="8">
    <source>
        <dbReference type="Proteomes" id="UP000094487"/>
    </source>
</evidence>
<keyword evidence="3" id="KW-0663">Pyridoxal phosphate</keyword>
<reference evidence="7 8" key="1">
    <citation type="submission" date="2016-08" db="EMBL/GenBank/DDBJ databases">
        <title>Draft genome of the agarase producing Sphingomonas sp. MCT13.</title>
        <authorList>
            <person name="D'Andrea M.M."/>
            <person name="Rossolini G.M."/>
            <person name="Thaller M.C."/>
        </authorList>
    </citation>
    <scope>NUCLEOTIDE SEQUENCE [LARGE SCALE GENOMIC DNA]</scope>
    <source>
        <strain evidence="7 8">MCT13</strain>
    </source>
</reference>
<keyword evidence="8" id="KW-1185">Reference proteome</keyword>
<organism evidence="7 8">
    <name type="scientific">Sphingomonas turrisvirgatae</name>
    <dbReference type="NCBI Taxonomy" id="1888892"/>
    <lineage>
        <taxon>Bacteria</taxon>
        <taxon>Pseudomonadati</taxon>
        <taxon>Pseudomonadota</taxon>
        <taxon>Alphaproteobacteria</taxon>
        <taxon>Sphingomonadales</taxon>
        <taxon>Sphingomonadaceae</taxon>
        <taxon>Sphingomonas</taxon>
    </lineage>
</organism>
<dbReference type="NCBIfam" id="NF005600">
    <property type="entry name" value="PRK07334.1"/>
    <property type="match status" value="1"/>
</dbReference>
<feature type="domain" description="ACT" evidence="6">
    <location>
        <begin position="332"/>
        <end position="409"/>
    </location>
</feature>
<dbReference type="GO" id="GO:0004794">
    <property type="term" value="F:threonine deaminase activity"/>
    <property type="evidence" value="ECO:0007669"/>
    <property type="project" value="InterPro"/>
</dbReference>
<dbReference type="STRING" id="1888892.BFL28_12505"/>
<dbReference type="GO" id="GO:0006565">
    <property type="term" value="P:L-serine catabolic process"/>
    <property type="evidence" value="ECO:0007669"/>
    <property type="project" value="TreeGrafter"/>
</dbReference>
<dbReference type="CDD" id="cd04886">
    <property type="entry name" value="ACT_ThrD-II-like"/>
    <property type="match status" value="1"/>
</dbReference>
<dbReference type="NCBIfam" id="TIGR01127">
    <property type="entry name" value="ilvA_1Cterm"/>
    <property type="match status" value="1"/>
</dbReference>
<evidence type="ECO:0000256" key="3">
    <source>
        <dbReference type="ARBA" id="ARBA00022898"/>
    </source>
</evidence>
<dbReference type="InterPro" id="IPR002912">
    <property type="entry name" value="ACT_dom"/>
</dbReference>
<dbReference type="InterPro" id="IPR036052">
    <property type="entry name" value="TrpB-like_PALP_sf"/>
</dbReference>
<evidence type="ECO:0000256" key="5">
    <source>
        <dbReference type="ARBA" id="ARBA00049406"/>
    </source>
</evidence>
<dbReference type="InterPro" id="IPR005789">
    <property type="entry name" value="Thr_deHydtase_catblc"/>
</dbReference>
<dbReference type="FunFam" id="3.40.50.1100:FF:000005">
    <property type="entry name" value="Threonine dehydratase catabolic"/>
    <property type="match status" value="1"/>
</dbReference>
<protein>
    <submittedName>
        <fullName evidence="7">Threonine ammonia-lyase</fullName>
    </submittedName>
</protein>
<dbReference type="PANTHER" id="PTHR48078">
    <property type="entry name" value="THREONINE DEHYDRATASE, MITOCHONDRIAL-RELATED"/>
    <property type="match status" value="1"/>
</dbReference>
<dbReference type="PROSITE" id="PS51671">
    <property type="entry name" value="ACT"/>
    <property type="match status" value="1"/>
</dbReference>
<dbReference type="PANTHER" id="PTHR48078:SF6">
    <property type="entry name" value="L-THREONINE DEHYDRATASE CATABOLIC TDCB"/>
    <property type="match status" value="1"/>
</dbReference>
<dbReference type="InterPro" id="IPR050147">
    <property type="entry name" value="Ser/Thr_Dehydratase"/>
</dbReference>
<dbReference type="InterPro" id="IPR044561">
    <property type="entry name" value="ACT_ThrD-II-like"/>
</dbReference>
<sequence>MIVSQALPTIGDILAAAQRLRGSIVRTPSLPSLTLSRIAGCSIVLKFENHQFTASFKERGALNKLLRLSEQGAPSGVCAVSAGNHAQGLAYHAARLGIPATIVMPAGTPMTKIVRTREHGARVIVDGATLEDAMAIARREAEAEGLAMVHPYDDPDVIAGQGTMGLELLEQCEDLDAIVVPIGGGGLISGVAIAIKSLAPTVEIIGVQASAYPSMIRAVADLPALTEAPVTIAEGIAVKQAGLLTRRIVREKVDRLLEVDEASIERAVALLQSVEKTVVEGAGAAALAAVLEHRDVFEGRRVAIPLTGGNIDGRVFASVIMRELVREGQLVRLEVPIRDQPGALAKLTTIMGEQGANILEVAHDRLSLALNAKGASLSLIVQLQGMAHRDQLIDALHRDGFAAVVREID</sequence>
<dbReference type="SUPFAM" id="SSF53686">
    <property type="entry name" value="Tryptophan synthase beta subunit-like PLP-dependent enzymes"/>
    <property type="match status" value="1"/>
</dbReference>
<dbReference type="GO" id="GO:0003941">
    <property type="term" value="F:L-serine ammonia-lyase activity"/>
    <property type="evidence" value="ECO:0007669"/>
    <property type="project" value="UniProtKB-EC"/>
</dbReference>
<dbReference type="FunFam" id="3.40.50.1100:FF:000007">
    <property type="entry name" value="L-threonine dehydratase catabolic TdcB"/>
    <property type="match status" value="1"/>
</dbReference>
<dbReference type="EMBL" id="MDDS01000009">
    <property type="protein sequence ID" value="ODP39034.1"/>
    <property type="molecule type" value="Genomic_DNA"/>
</dbReference>
<dbReference type="InterPro" id="IPR001926">
    <property type="entry name" value="TrpB-like_PALP"/>
</dbReference>
<comment type="similarity">
    <text evidence="2">Belongs to the serine/threonine dehydratase family.</text>
</comment>
<dbReference type="Gene3D" id="3.40.50.1100">
    <property type="match status" value="2"/>
</dbReference>
<keyword evidence="4 7" id="KW-0456">Lyase</keyword>
<name>A0A1E3LZ82_9SPHN</name>
<dbReference type="GO" id="GO:0006567">
    <property type="term" value="P:L-threonine catabolic process"/>
    <property type="evidence" value="ECO:0007669"/>
    <property type="project" value="InterPro"/>
</dbReference>
<dbReference type="GO" id="GO:0030170">
    <property type="term" value="F:pyridoxal phosphate binding"/>
    <property type="evidence" value="ECO:0007669"/>
    <property type="project" value="UniProtKB-ARBA"/>
</dbReference>
<proteinExistence type="inferred from homology"/>
<dbReference type="AlphaFoldDB" id="A0A1E3LZ82"/>
<dbReference type="CDD" id="cd01562">
    <property type="entry name" value="Thr-dehyd"/>
    <property type="match status" value="1"/>
</dbReference>
<comment type="cofactor">
    <cofactor evidence="1">
        <name>pyridoxal 5'-phosphate</name>
        <dbReference type="ChEBI" id="CHEBI:597326"/>
    </cofactor>
</comment>
<accession>A0A1E3LZ82</accession>
<dbReference type="Pfam" id="PF00291">
    <property type="entry name" value="PALP"/>
    <property type="match status" value="1"/>
</dbReference>
<evidence type="ECO:0000313" key="7">
    <source>
        <dbReference type="EMBL" id="ODP39034.1"/>
    </source>
</evidence>
<gene>
    <name evidence="7" type="ORF">BFL28_12505</name>
</gene>
<comment type="caution">
    <text evidence="7">The sequence shown here is derived from an EMBL/GenBank/DDBJ whole genome shotgun (WGS) entry which is preliminary data.</text>
</comment>
<evidence type="ECO:0000259" key="6">
    <source>
        <dbReference type="PROSITE" id="PS51671"/>
    </source>
</evidence>
<evidence type="ECO:0000256" key="1">
    <source>
        <dbReference type="ARBA" id="ARBA00001933"/>
    </source>
</evidence>